<dbReference type="EMBL" id="CP093217">
    <property type="protein sequence ID" value="UQW81354.1"/>
    <property type="molecule type" value="Genomic_DNA"/>
</dbReference>
<dbReference type="PANTHER" id="PTHR34822:SF1">
    <property type="entry name" value="GRPB FAMILY PROTEIN"/>
    <property type="match status" value="1"/>
</dbReference>
<dbReference type="InterPro" id="IPR043519">
    <property type="entry name" value="NT_sf"/>
</dbReference>
<reference evidence="1" key="1">
    <citation type="journal article" date="2017" name="Appl. Environ. Microbiol.">
        <title>Staphylococcus edaphicus sp. nov., isolated in Antarctica, harbours mecC gene and genomic islands with suspected role in adaptation to extreme environment.</title>
        <authorList>
            <person name="Pantucek R."/>
            <person name="Sedlacek I."/>
            <person name="Indrakova A."/>
            <person name="Vrbovska V."/>
            <person name="Maslanova I."/>
            <person name="Kovarovic V."/>
            <person name="Svec P."/>
            <person name="Kralova S."/>
            <person name="Kristofova L."/>
            <person name="Keklakova J."/>
            <person name="Petras P."/>
            <person name="Doskar J."/>
        </authorList>
    </citation>
    <scope>NUCLEOTIDE SEQUENCE</scope>
    <source>
        <strain evidence="1">CCM 8730</strain>
    </source>
</reference>
<dbReference type="RefSeq" id="WP_099090892.1">
    <property type="nucleotide sequence ID" value="NZ_CP093217.1"/>
</dbReference>
<accession>A0A2C6WIV5</accession>
<gene>
    <name evidence="1" type="ORF">BTJ66_10420</name>
    <name evidence="2" type="ORF">MNY58_12465</name>
</gene>
<dbReference type="PANTHER" id="PTHR34822">
    <property type="entry name" value="GRPB DOMAIN PROTEIN (AFU_ORTHOLOGUE AFUA_1G01530)"/>
    <property type="match status" value="1"/>
</dbReference>
<dbReference type="EMBL" id="MRZN01000018">
    <property type="protein sequence ID" value="PHK49030.1"/>
    <property type="molecule type" value="Genomic_DNA"/>
</dbReference>
<evidence type="ECO:0000313" key="3">
    <source>
        <dbReference type="Proteomes" id="UP000223828"/>
    </source>
</evidence>
<dbReference type="SUPFAM" id="SSF81301">
    <property type="entry name" value="Nucleotidyltransferase"/>
    <property type="match status" value="1"/>
</dbReference>
<dbReference type="InterPro" id="IPR007344">
    <property type="entry name" value="GrpB/CoaE"/>
</dbReference>
<dbReference type="AlphaFoldDB" id="A0A2C6WIV5"/>
<sequence>MRKIEIQPYQKQWPILFESERQKINAILGKEVVAIHHIGSTAVTGLNAKPIIDILPVVHDINNIDTFNEAMADIGYKALGENGIEGRRFFKKGESPRTHHVHVFQETNRYDINRHLAVRDYLRTHGTVARNYSALKIQLARQFTYDNEGYCDGKDAFVKQLEKDALAWYLK</sequence>
<dbReference type="Gene3D" id="3.30.460.10">
    <property type="entry name" value="Beta Polymerase, domain 2"/>
    <property type="match status" value="1"/>
</dbReference>
<evidence type="ECO:0000313" key="1">
    <source>
        <dbReference type="EMBL" id="PHK49030.1"/>
    </source>
</evidence>
<dbReference type="Proteomes" id="UP001056588">
    <property type="component" value="Chromosome"/>
</dbReference>
<protein>
    <submittedName>
        <fullName evidence="2">GrpB family protein</fullName>
    </submittedName>
</protein>
<evidence type="ECO:0000313" key="4">
    <source>
        <dbReference type="Proteomes" id="UP001056588"/>
    </source>
</evidence>
<proteinExistence type="predicted"/>
<reference evidence="3" key="2">
    <citation type="submission" date="2017-10" db="EMBL/GenBank/DDBJ databases">
        <title>Staphylococcus edaphicus sp. nov., isolated in Antarctica, harbouring mecC gene and genomic islands essential in adaptation to extreme environment.</title>
        <authorList>
            <person name="Pantucek R."/>
            <person name="Sedlacek I."/>
            <person name="Indrakova A."/>
            <person name="Vrbovska V."/>
            <person name="Maslanova I."/>
            <person name="Kovarovic V."/>
            <person name="Svec P."/>
            <person name="Kralova S."/>
            <person name="Kristofova L."/>
            <person name="Keklakova J."/>
            <person name="Petras P."/>
            <person name="Doskar J."/>
        </authorList>
    </citation>
    <scope>NUCLEOTIDE SEQUENCE [LARGE SCALE GENOMIC DNA]</scope>
    <source>
        <strain evidence="3">CCM 5085</strain>
    </source>
</reference>
<name>A0A2C6WIV5_9STAP</name>
<organism evidence="1 3">
    <name type="scientific">Staphylococcus edaphicus</name>
    <dbReference type="NCBI Taxonomy" id="1955013"/>
    <lineage>
        <taxon>Bacteria</taxon>
        <taxon>Bacillati</taxon>
        <taxon>Bacillota</taxon>
        <taxon>Bacilli</taxon>
        <taxon>Bacillales</taxon>
        <taxon>Staphylococcaceae</taxon>
        <taxon>Staphylococcus</taxon>
    </lineage>
</organism>
<keyword evidence="4" id="KW-1185">Reference proteome</keyword>
<reference evidence="2" key="4">
    <citation type="submission" date="2022-03" db="EMBL/GenBank/DDBJ databases">
        <title>Complete Genome Sequence of Staphylococcus edaphicus strain CCM 8731.</title>
        <authorList>
            <person name="Rimmer C.O."/>
            <person name="Thomas J.C."/>
        </authorList>
    </citation>
    <scope>NUCLEOTIDE SEQUENCE</scope>
    <source>
        <strain evidence="2">CCM 8731</strain>
    </source>
</reference>
<dbReference type="Pfam" id="PF04229">
    <property type="entry name" value="GrpB"/>
    <property type="match status" value="1"/>
</dbReference>
<dbReference type="OrthoDB" id="9799092at2"/>
<dbReference type="Proteomes" id="UP000223828">
    <property type="component" value="Unassembled WGS sequence"/>
</dbReference>
<reference evidence="1" key="3">
    <citation type="submission" date="2017-10" db="EMBL/GenBank/DDBJ databases">
        <authorList>
            <person name="Vrbovska V."/>
            <person name="Kovarovic V."/>
            <person name="Indrakova A."/>
        </authorList>
    </citation>
    <scope>NUCLEOTIDE SEQUENCE</scope>
    <source>
        <strain evidence="1">CCM 8730</strain>
    </source>
</reference>
<evidence type="ECO:0000313" key="2">
    <source>
        <dbReference type="EMBL" id="UQW81354.1"/>
    </source>
</evidence>